<dbReference type="Pfam" id="PF03721">
    <property type="entry name" value="UDPG_MGDP_dh_N"/>
    <property type="match status" value="1"/>
</dbReference>
<dbReference type="PANTHER" id="PTHR43491:SF5">
    <property type="entry name" value="UDP-N-ACETYL-D-MANNOSAMINE DEHYDROGENASE"/>
    <property type="match status" value="1"/>
</dbReference>
<dbReference type="EMBL" id="JBHUDK010000002">
    <property type="protein sequence ID" value="MFD1597518.1"/>
    <property type="molecule type" value="Genomic_DNA"/>
</dbReference>
<proteinExistence type="inferred from homology"/>
<dbReference type="InterPro" id="IPR008927">
    <property type="entry name" value="6-PGluconate_DH-like_C_sf"/>
</dbReference>
<keyword evidence="4" id="KW-0520">NAD</keyword>
<evidence type="ECO:0000256" key="3">
    <source>
        <dbReference type="ARBA" id="ARBA00023002"/>
    </source>
</evidence>
<dbReference type="InterPro" id="IPR014026">
    <property type="entry name" value="UDP-Glc/GDP-Man_DH_dimer"/>
</dbReference>
<reference evidence="9 10" key="1">
    <citation type="journal article" date="2019" name="Int. J. Syst. Evol. Microbiol.">
        <title>The Global Catalogue of Microorganisms (GCM) 10K type strain sequencing project: providing services to taxonomists for standard genome sequencing and annotation.</title>
        <authorList>
            <consortium name="The Broad Institute Genomics Platform"/>
            <consortium name="The Broad Institute Genome Sequencing Center for Infectious Disease"/>
            <person name="Wu L."/>
            <person name="Ma J."/>
        </authorList>
    </citation>
    <scope>NUCLEOTIDE SEQUENCE [LARGE SCALE GENOMIC DNA]</scope>
    <source>
        <strain evidence="9 10">CGMCC 1.12121</strain>
    </source>
</reference>
<evidence type="ECO:0000256" key="1">
    <source>
        <dbReference type="ARBA" id="ARBA00012935"/>
    </source>
</evidence>
<accession>A0ABD6CHL8</accession>
<keyword evidence="3" id="KW-0560">Oxidoreductase</keyword>
<dbReference type="SMART" id="SM00984">
    <property type="entry name" value="UDPG_MGDP_dh_C"/>
    <property type="match status" value="1"/>
</dbReference>
<comment type="catalytic activity">
    <reaction evidence="6">
        <text>UDP-N-acetyl-alpha-D-mannosamine + 2 NAD(+) + H2O = UDP-N-acetyl-alpha-D-mannosaminouronate + 2 NADH + 3 H(+)</text>
        <dbReference type="Rhea" id="RHEA:25780"/>
        <dbReference type="ChEBI" id="CHEBI:15377"/>
        <dbReference type="ChEBI" id="CHEBI:15378"/>
        <dbReference type="ChEBI" id="CHEBI:57540"/>
        <dbReference type="ChEBI" id="CHEBI:57945"/>
        <dbReference type="ChEBI" id="CHEBI:68623"/>
        <dbReference type="ChEBI" id="CHEBI:70731"/>
        <dbReference type="EC" id="1.1.1.336"/>
    </reaction>
</comment>
<evidence type="ECO:0000256" key="6">
    <source>
        <dbReference type="ARBA" id="ARBA00049130"/>
    </source>
</evidence>
<dbReference type="EC" id="1.1.1.336" evidence="1"/>
<name>A0ABD6CHL8_9EURY</name>
<gene>
    <name evidence="9" type="ORF">ACFSBX_00835</name>
</gene>
<dbReference type="Pfam" id="PF00984">
    <property type="entry name" value="UDPG_MGDP_dh"/>
    <property type="match status" value="1"/>
</dbReference>
<dbReference type="PIRSF" id="PIRSF000124">
    <property type="entry name" value="UDPglc_GDPman_dh"/>
    <property type="match status" value="1"/>
</dbReference>
<sequence length="463" mass="49948">MTDSDSPPINLESLYGTSVEEETQQKAFSEGEVPVAVYGLGKMGLPLASVFAETCGNVIGADIDPDVVATLQDGGCHVKREPGLDSLVADLVDSRSLRATTEPREASRDASVHVVIVPTPITDEKEPDLAILDTVIGDIATGLTEGDLVLIECTVPPQTTEQRVFEQLLEESDLERGEFGVAFCPERTSSGRALKDIRGEYPKVVGGVDEESTRAASVIYDTINSEGVLTVSNATTAEAVKLFEGLYRDVNIALANELAKFTDELGIDVREAIDTANTQPFCHIHDPGPGVGGHCIPYYPYFLIKPFETPSPLLSTAREVNDSMPSFTVSKVREGLESQGIAIEDSTVVVLGLTYRPGVEEIRASPSISITHELTDLGADVYAIDPLLDMFDAFEAQPIDQEDIYDLGADAIVLVTPHKEFEAIRWEELDTDPNGPAVLIDGRATLDNLDFDAWTYTISGGAR</sequence>
<dbReference type="Gene3D" id="3.40.50.720">
    <property type="entry name" value="NAD(P)-binding Rossmann-like Domain"/>
    <property type="match status" value="2"/>
</dbReference>
<evidence type="ECO:0000256" key="5">
    <source>
        <dbReference type="ARBA" id="ARBA00030172"/>
    </source>
</evidence>
<evidence type="ECO:0000256" key="7">
    <source>
        <dbReference type="PIRNR" id="PIRNR000124"/>
    </source>
</evidence>
<dbReference type="InterPro" id="IPR017476">
    <property type="entry name" value="UDP-Glc/GDP-Man"/>
</dbReference>
<dbReference type="RefSeq" id="WP_256421606.1">
    <property type="nucleotide sequence ID" value="NZ_JANHDI010000008.1"/>
</dbReference>
<comment type="caution">
    <text evidence="9">The sequence shown here is derived from an EMBL/GenBank/DDBJ whole genome shotgun (WGS) entry which is preliminary data.</text>
</comment>
<evidence type="ECO:0000256" key="4">
    <source>
        <dbReference type="ARBA" id="ARBA00023027"/>
    </source>
</evidence>
<dbReference type="PIRSF" id="PIRSF500136">
    <property type="entry name" value="UDP_ManNAc_DH"/>
    <property type="match status" value="1"/>
</dbReference>
<organism evidence="9 10">
    <name type="scientific">Halobellus rarus</name>
    <dbReference type="NCBI Taxonomy" id="1126237"/>
    <lineage>
        <taxon>Archaea</taxon>
        <taxon>Methanobacteriati</taxon>
        <taxon>Methanobacteriota</taxon>
        <taxon>Stenosarchaea group</taxon>
        <taxon>Halobacteria</taxon>
        <taxon>Halobacteriales</taxon>
        <taxon>Haloferacaceae</taxon>
        <taxon>Halobellus</taxon>
    </lineage>
</organism>
<dbReference type="Pfam" id="PF03720">
    <property type="entry name" value="UDPG_MGDP_dh_C"/>
    <property type="match status" value="1"/>
</dbReference>
<dbReference type="AlphaFoldDB" id="A0ABD6CHL8"/>
<dbReference type="NCBIfam" id="TIGR03026">
    <property type="entry name" value="NDP-sugDHase"/>
    <property type="match status" value="1"/>
</dbReference>
<dbReference type="SUPFAM" id="SSF48179">
    <property type="entry name" value="6-phosphogluconate dehydrogenase C-terminal domain-like"/>
    <property type="match status" value="1"/>
</dbReference>
<dbReference type="InterPro" id="IPR028359">
    <property type="entry name" value="UDP_ManNAc/GlcNAc_DH"/>
</dbReference>
<evidence type="ECO:0000256" key="2">
    <source>
        <dbReference type="ARBA" id="ARBA00016796"/>
    </source>
</evidence>
<dbReference type="InterPro" id="IPR014027">
    <property type="entry name" value="UDP-Glc/GDP-Man_DH_C"/>
</dbReference>
<dbReference type="PANTHER" id="PTHR43491">
    <property type="entry name" value="UDP-N-ACETYL-D-MANNOSAMINE DEHYDROGENASE"/>
    <property type="match status" value="1"/>
</dbReference>
<evidence type="ECO:0000313" key="9">
    <source>
        <dbReference type="EMBL" id="MFD1597518.1"/>
    </source>
</evidence>
<dbReference type="SUPFAM" id="SSF52413">
    <property type="entry name" value="UDP-glucose/GDP-mannose dehydrogenase C-terminal domain"/>
    <property type="match status" value="1"/>
</dbReference>
<dbReference type="InterPro" id="IPR036220">
    <property type="entry name" value="UDP-Glc/GDP-Man_DH_C_sf"/>
</dbReference>
<dbReference type="SUPFAM" id="SSF51735">
    <property type="entry name" value="NAD(P)-binding Rossmann-fold domains"/>
    <property type="match status" value="1"/>
</dbReference>
<evidence type="ECO:0000313" key="10">
    <source>
        <dbReference type="Proteomes" id="UP001597085"/>
    </source>
</evidence>
<dbReference type="Proteomes" id="UP001597085">
    <property type="component" value="Unassembled WGS sequence"/>
</dbReference>
<dbReference type="GO" id="GO:0089714">
    <property type="term" value="F:UDP-N-acetyl-D-mannosamine dehydrogenase activity"/>
    <property type="evidence" value="ECO:0007669"/>
    <property type="project" value="UniProtKB-EC"/>
</dbReference>
<comment type="similarity">
    <text evidence="7">Belongs to the UDP-glucose/GDP-mannose dehydrogenase family.</text>
</comment>
<keyword evidence="10" id="KW-1185">Reference proteome</keyword>
<dbReference type="InterPro" id="IPR001732">
    <property type="entry name" value="UDP-Glc/GDP-Man_DH_N"/>
</dbReference>
<protein>
    <recommendedName>
        <fullName evidence="2">UDP-N-acetyl-D-mannosamine dehydrogenase</fullName>
        <ecNumber evidence="1">1.1.1.336</ecNumber>
    </recommendedName>
    <alternativeName>
        <fullName evidence="5">UDP-ManNAc 6-dehydrogenase</fullName>
    </alternativeName>
</protein>
<feature type="domain" description="UDP-glucose/GDP-mannose dehydrogenase C-terminal" evidence="8">
    <location>
        <begin position="349"/>
        <end position="448"/>
    </location>
</feature>
<dbReference type="InterPro" id="IPR036291">
    <property type="entry name" value="NAD(P)-bd_dom_sf"/>
</dbReference>
<evidence type="ECO:0000259" key="8">
    <source>
        <dbReference type="SMART" id="SM00984"/>
    </source>
</evidence>